<gene>
    <name evidence="2" type="ordered locus">Aflv_1884</name>
</gene>
<dbReference type="InterPro" id="IPR023324">
    <property type="entry name" value="BH2638-like_sf"/>
</dbReference>
<evidence type="ECO:0000313" key="3">
    <source>
        <dbReference type="Proteomes" id="UP000000742"/>
    </source>
</evidence>
<dbReference type="eggNOG" id="COG4476">
    <property type="taxonomic scope" value="Bacteria"/>
</dbReference>
<dbReference type="PIRSF" id="PIRSF037260">
    <property type="entry name" value="UPF0223"/>
    <property type="match status" value="1"/>
</dbReference>
<dbReference type="SUPFAM" id="SSF158504">
    <property type="entry name" value="BH2638-like"/>
    <property type="match status" value="1"/>
</dbReference>
<dbReference type="NCBIfam" id="NF003353">
    <property type="entry name" value="PRK04387.1"/>
    <property type="match status" value="1"/>
</dbReference>
<dbReference type="HAMAP" id="MF_01041">
    <property type="entry name" value="UPF0223"/>
    <property type="match status" value="1"/>
</dbReference>
<organism evidence="2 3">
    <name type="scientific">Anoxybacillus flavithermus (strain DSM 21510 / WK1)</name>
    <dbReference type="NCBI Taxonomy" id="491915"/>
    <lineage>
        <taxon>Bacteria</taxon>
        <taxon>Bacillati</taxon>
        <taxon>Bacillota</taxon>
        <taxon>Bacilli</taxon>
        <taxon>Bacillales</taxon>
        <taxon>Anoxybacillaceae</taxon>
        <taxon>Anoxybacillus</taxon>
    </lineage>
</organism>
<proteinExistence type="inferred from homology"/>
<evidence type="ECO:0000313" key="2">
    <source>
        <dbReference type="EMBL" id="ACJ34245.1"/>
    </source>
</evidence>
<accession>B7GGH5</accession>
<dbReference type="InterPro" id="IPR007920">
    <property type="entry name" value="UPF0223"/>
</dbReference>
<dbReference type="EMBL" id="CP000922">
    <property type="protein sequence ID" value="ACJ34245.1"/>
    <property type="molecule type" value="Genomic_DNA"/>
</dbReference>
<dbReference type="Gene3D" id="1.10.220.80">
    <property type="entry name" value="BH2638-like"/>
    <property type="match status" value="1"/>
</dbReference>
<dbReference type="Proteomes" id="UP000000742">
    <property type="component" value="Chromosome"/>
</dbReference>
<dbReference type="HOGENOM" id="CLU_166693_0_0_9"/>
<reference evidence="2 3" key="1">
    <citation type="journal article" date="2008" name="Genome Biol.">
        <title>Encapsulated in silica: genome, proteome and physiology of the thermophilic bacterium Anoxybacillus flavithermus WK1.</title>
        <authorList>
            <person name="Saw J.H."/>
            <person name="Mountain B.W."/>
            <person name="Feng L."/>
            <person name="Omelchenko M.V."/>
            <person name="Hou S."/>
            <person name="Saito J.A."/>
            <person name="Stott M.B."/>
            <person name="Li D."/>
            <person name="Zhao G."/>
            <person name="Wu J."/>
            <person name="Galperin M.Y."/>
            <person name="Koonin E.V."/>
            <person name="Makarova K.S."/>
            <person name="Wolf Y.I."/>
            <person name="Rigden D.J."/>
            <person name="Dunfield P.F."/>
            <person name="Wang L."/>
            <person name="Alam M."/>
        </authorList>
    </citation>
    <scope>NUCLEOTIDE SEQUENCE [LARGE SCALE GENOMIC DNA]</scope>
    <source>
        <strain evidence="3">DSM 21510 / WK1</strain>
    </source>
</reference>
<comment type="similarity">
    <text evidence="1">Belongs to the UPF0223 family.</text>
</comment>
<sequence length="104" mass="12407">MGKLKRNSKQRKVNIMKYAYPIDYSWSTEEIIDVIKFYEGVEQAYEQGIEREQFMNLYRRFKQIVPSKAEERKLCDEFEKVSGYSSYQTVKKGKELSNGEIVKM</sequence>
<dbReference type="KEGG" id="afl:Aflv_1884"/>
<dbReference type="STRING" id="491915.Aflv_1884"/>
<dbReference type="Pfam" id="PF05256">
    <property type="entry name" value="UPF0223"/>
    <property type="match status" value="1"/>
</dbReference>
<evidence type="ECO:0000256" key="1">
    <source>
        <dbReference type="HAMAP-Rule" id="MF_01041"/>
    </source>
</evidence>
<dbReference type="AlphaFoldDB" id="B7GGH5"/>
<name>B7GGH5_ANOFW</name>
<protein>
    <recommendedName>
        <fullName evidence="1">UPF0223 protein Aflv_1884</fullName>
    </recommendedName>
</protein>